<dbReference type="Gene3D" id="2.40.10.220">
    <property type="entry name" value="predicted glycosyltransferase like domains"/>
    <property type="match status" value="1"/>
</dbReference>
<keyword evidence="3" id="KW-1185">Reference proteome</keyword>
<evidence type="ECO:0000313" key="3">
    <source>
        <dbReference type="Proteomes" id="UP000193136"/>
    </source>
</evidence>
<dbReference type="STRING" id="1969733.B5V00_00220"/>
<organism evidence="2 3">
    <name type="scientific">Geothermobacter hydrogeniphilus</name>
    <dbReference type="NCBI Taxonomy" id="1969733"/>
    <lineage>
        <taxon>Bacteria</taxon>
        <taxon>Pseudomonadati</taxon>
        <taxon>Thermodesulfobacteriota</taxon>
        <taxon>Desulfuromonadia</taxon>
        <taxon>Desulfuromonadales</taxon>
        <taxon>Geothermobacteraceae</taxon>
        <taxon>Geothermobacter</taxon>
    </lineage>
</organism>
<comment type="caution">
    <text evidence="2">The sequence shown here is derived from an EMBL/GenBank/DDBJ whole genome shotgun (WGS) entry which is preliminary data.</text>
</comment>
<dbReference type="OrthoDB" id="5387720at2"/>
<evidence type="ECO:0000313" key="2">
    <source>
        <dbReference type="EMBL" id="ORJ63328.1"/>
    </source>
</evidence>
<accession>A0A1X0YDT7</accession>
<dbReference type="Pfam" id="PF07238">
    <property type="entry name" value="PilZ"/>
    <property type="match status" value="1"/>
</dbReference>
<gene>
    <name evidence="2" type="ORF">B5V00_00220</name>
</gene>
<dbReference type="Proteomes" id="UP000193136">
    <property type="component" value="Unassembled WGS sequence"/>
</dbReference>
<dbReference type="EMBL" id="NAAD01000001">
    <property type="protein sequence ID" value="ORJ63328.1"/>
    <property type="molecule type" value="Genomic_DNA"/>
</dbReference>
<dbReference type="SUPFAM" id="SSF141371">
    <property type="entry name" value="PilZ domain-like"/>
    <property type="match status" value="1"/>
</dbReference>
<evidence type="ECO:0000259" key="1">
    <source>
        <dbReference type="Pfam" id="PF07238"/>
    </source>
</evidence>
<dbReference type="RefSeq" id="WP_085008303.1">
    <property type="nucleotide sequence ID" value="NZ_NAAD01000001.1"/>
</dbReference>
<protein>
    <submittedName>
        <fullName evidence="2">Pilus assembly protein PilZ</fullName>
    </submittedName>
</protein>
<feature type="domain" description="PilZ" evidence="1">
    <location>
        <begin position="3"/>
        <end position="92"/>
    </location>
</feature>
<dbReference type="AlphaFoldDB" id="A0A1X0YDT7"/>
<proteinExistence type="predicted"/>
<sequence length="113" mass="13058">MAENRNQPRHRKRIQVKYGVEAPSRVGFTEDISDEGFFIKSAIVLRPGTILQVELRTPDGEVISIEGRIRWAKKVPPNLLHRVKGGMGIKIRRFNSGQDAYRRFCVELHKRYA</sequence>
<dbReference type="GO" id="GO:0035438">
    <property type="term" value="F:cyclic-di-GMP binding"/>
    <property type="evidence" value="ECO:0007669"/>
    <property type="project" value="InterPro"/>
</dbReference>
<name>A0A1X0YDT7_9BACT</name>
<reference evidence="2 3" key="1">
    <citation type="submission" date="2017-03" db="EMBL/GenBank/DDBJ databases">
        <title>Genome sequence of Geothermobacter sp. EPR-M, Deep-Sea Iron Reducer.</title>
        <authorList>
            <person name="Tully B."/>
            <person name="Savalia P."/>
            <person name="Abuyen K."/>
            <person name="Baughan C."/>
            <person name="Romero E."/>
            <person name="Ronkowski C."/>
            <person name="Torres B."/>
            <person name="Tremblay J."/>
            <person name="Trujillo A."/>
            <person name="Tyler M."/>
            <person name="Perez-Rodriguez I."/>
            <person name="Amend J."/>
        </authorList>
    </citation>
    <scope>NUCLEOTIDE SEQUENCE [LARGE SCALE GENOMIC DNA]</scope>
    <source>
        <strain evidence="2 3">EPR-M</strain>
    </source>
</reference>
<dbReference type="InterPro" id="IPR009875">
    <property type="entry name" value="PilZ_domain"/>
</dbReference>